<feature type="transmembrane region" description="Helical" evidence="1">
    <location>
        <begin position="67"/>
        <end position="86"/>
    </location>
</feature>
<accession>A0A413VYH7</accession>
<name>A0A413VYH7_9BACE</name>
<evidence type="ECO:0000256" key="1">
    <source>
        <dbReference type="SAM" id="Phobius"/>
    </source>
</evidence>
<keyword evidence="1" id="KW-0812">Transmembrane</keyword>
<protein>
    <submittedName>
        <fullName evidence="2">Uncharacterized protein</fullName>
    </submittedName>
</protein>
<keyword evidence="1" id="KW-1133">Transmembrane helix</keyword>
<comment type="caution">
    <text evidence="2">The sequence shown here is derived from an EMBL/GenBank/DDBJ whole genome shotgun (WGS) entry which is preliminary data.</text>
</comment>
<keyword evidence="1" id="KW-0472">Membrane</keyword>
<dbReference type="AlphaFoldDB" id="A0A413VYH7"/>
<dbReference type="Proteomes" id="UP000284379">
    <property type="component" value="Unassembled WGS sequence"/>
</dbReference>
<sequence length="111" mass="12176">MSAAKANNNRDTYKATAVTLIVIGVLYLIDKLIHFSAIGLPWVMNKDNFLLYTAVIFLFLKHDKSVGLVLIGLWLVMNIGLIVALLGSMSAYLLPLALLIIGGILYLISTR</sequence>
<evidence type="ECO:0000313" key="2">
    <source>
        <dbReference type="EMBL" id="RHB38611.1"/>
    </source>
</evidence>
<dbReference type="EMBL" id="QSGO01000001">
    <property type="protein sequence ID" value="RHB38611.1"/>
    <property type="molecule type" value="Genomic_DNA"/>
</dbReference>
<gene>
    <name evidence="2" type="ORF">DW888_02055</name>
</gene>
<dbReference type="GeneID" id="69503122"/>
<organism evidence="2 3">
    <name type="scientific">Bacteroides nordii</name>
    <dbReference type="NCBI Taxonomy" id="291645"/>
    <lineage>
        <taxon>Bacteria</taxon>
        <taxon>Pseudomonadati</taxon>
        <taxon>Bacteroidota</taxon>
        <taxon>Bacteroidia</taxon>
        <taxon>Bacteroidales</taxon>
        <taxon>Bacteroidaceae</taxon>
        <taxon>Bacteroides</taxon>
    </lineage>
</organism>
<evidence type="ECO:0000313" key="3">
    <source>
        <dbReference type="Proteomes" id="UP000284379"/>
    </source>
</evidence>
<reference evidence="2 3" key="1">
    <citation type="submission" date="2018-08" db="EMBL/GenBank/DDBJ databases">
        <title>A genome reference for cultivated species of the human gut microbiota.</title>
        <authorList>
            <person name="Zou Y."/>
            <person name="Xue W."/>
            <person name="Luo G."/>
        </authorList>
    </citation>
    <scope>NUCLEOTIDE SEQUENCE [LARGE SCALE GENOMIC DNA]</scope>
    <source>
        <strain evidence="2 3">AM40-30BH</strain>
    </source>
</reference>
<feature type="transmembrane region" description="Helical" evidence="1">
    <location>
        <begin position="92"/>
        <end position="109"/>
    </location>
</feature>
<proteinExistence type="predicted"/>
<dbReference type="RefSeq" id="WP_002561111.1">
    <property type="nucleotide sequence ID" value="NZ_BMBN01000004.1"/>
</dbReference>